<dbReference type="VEuPathDB" id="FungiDB:GMDG_08818"/>
<reference evidence="2" key="1">
    <citation type="submission" date="2010-09" db="EMBL/GenBank/DDBJ databases">
        <title>The genome sequence of Geomyces destructans 20631-21.</title>
        <authorList>
            <consortium name="The Broad Institute Genome Sequencing Platform"/>
            <person name="Cuomo C.A."/>
            <person name="Blehert D.S."/>
            <person name="Lorch J.M."/>
            <person name="Young S.K."/>
            <person name="Zeng Q."/>
            <person name="Gargeya S."/>
            <person name="Fitzgerald M."/>
            <person name="Haas B."/>
            <person name="Abouelleil A."/>
            <person name="Alvarado L."/>
            <person name="Arachchi H.M."/>
            <person name="Berlin A."/>
            <person name="Brown A."/>
            <person name="Chapman S.B."/>
            <person name="Chen Z."/>
            <person name="Dunbar C."/>
            <person name="Freedman E."/>
            <person name="Gearin G."/>
            <person name="Gellesch M."/>
            <person name="Goldberg J."/>
            <person name="Griggs A."/>
            <person name="Gujja S."/>
            <person name="Heiman D."/>
            <person name="Howarth C."/>
            <person name="Larson L."/>
            <person name="Lui A."/>
            <person name="MacDonald P.J.P."/>
            <person name="Montmayeur A."/>
            <person name="Murphy C."/>
            <person name="Neiman D."/>
            <person name="Pearson M."/>
            <person name="Priest M."/>
            <person name="Roberts A."/>
            <person name="Saif S."/>
            <person name="Shea T."/>
            <person name="Shenoy N."/>
            <person name="Sisk P."/>
            <person name="Stolte C."/>
            <person name="Sykes S."/>
            <person name="Wortman J."/>
            <person name="Nusbaum C."/>
            <person name="Birren B."/>
        </authorList>
    </citation>
    <scope>NUCLEOTIDE SEQUENCE [LARGE SCALE GENOMIC DNA]</scope>
    <source>
        <strain evidence="2">ATCC MYA-4855 / 20631-21</strain>
    </source>
</reference>
<dbReference type="AlphaFoldDB" id="L8FNH3"/>
<organism evidence="1 2">
    <name type="scientific">Pseudogymnoascus destructans (strain ATCC MYA-4855 / 20631-21)</name>
    <name type="common">Bat white-nose syndrome fungus</name>
    <name type="synonym">Geomyces destructans</name>
    <dbReference type="NCBI Taxonomy" id="658429"/>
    <lineage>
        <taxon>Eukaryota</taxon>
        <taxon>Fungi</taxon>
        <taxon>Dikarya</taxon>
        <taxon>Ascomycota</taxon>
        <taxon>Pezizomycotina</taxon>
        <taxon>Leotiomycetes</taxon>
        <taxon>Thelebolales</taxon>
        <taxon>Thelebolaceae</taxon>
        <taxon>Pseudogymnoascus</taxon>
    </lineage>
</organism>
<keyword evidence="2" id="KW-1185">Reference proteome</keyword>
<dbReference type="Proteomes" id="UP000011064">
    <property type="component" value="Unassembled WGS sequence"/>
</dbReference>
<name>L8FNH3_PSED2</name>
<dbReference type="EMBL" id="GL574356">
    <property type="protein sequence ID" value="ELR02462.1"/>
    <property type="molecule type" value="Genomic_DNA"/>
</dbReference>
<dbReference type="InParanoid" id="L8FNH3"/>
<sequence>MVKPQISWLYAAGLFRNFADNKYETSVEVYYKDMRNQNSYSEKDGATGRNFW</sequence>
<protein>
    <submittedName>
        <fullName evidence="1">Uncharacterized protein</fullName>
    </submittedName>
</protein>
<proteinExistence type="predicted"/>
<accession>L8FNH3</accession>
<dbReference type="HOGENOM" id="CLU_3088278_0_0_1"/>
<gene>
    <name evidence="1" type="ORF">GMDG_08818</name>
</gene>
<evidence type="ECO:0000313" key="2">
    <source>
        <dbReference type="Proteomes" id="UP000011064"/>
    </source>
</evidence>
<evidence type="ECO:0000313" key="1">
    <source>
        <dbReference type="EMBL" id="ELR02462.1"/>
    </source>
</evidence>